<protein>
    <submittedName>
        <fullName evidence="1">GIY-YIG nuclease family protein</fullName>
    </submittedName>
</protein>
<accession>A0ABT0UNI6</accession>
<organism evidence="1 2">
    <name type="scientific">Streptomyces albipurpureus</name>
    <dbReference type="NCBI Taxonomy" id="2897419"/>
    <lineage>
        <taxon>Bacteria</taxon>
        <taxon>Bacillati</taxon>
        <taxon>Actinomycetota</taxon>
        <taxon>Actinomycetes</taxon>
        <taxon>Kitasatosporales</taxon>
        <taxon>Streptomycetaceae</taxon>
        <taxon>Streptomyces</taxon>
    </lineage>
</organism>
<evidence type="ECO:0000313" key="2">
    <source>
        <dbReference type="Proteomes" id="UP001431429"/>
    </source>
</evidence>
<gene>
    <name evidence="1" type="ORF">NBG84_18085</name>
</gene>
<dbReference type="EMBL" id="JAMQAW010000023">
    <property type="protein sequence ID" value="MCM2390177.1"/>
    <property type="molecule type" value="Genomic_DNA"/>
</dbReference>
<name>A0ABT0UNI6_9ACTN</name>
<sequence length="244" mass="27281">MPEPTVRCACGRTMTPDAPRGRGSYRCGCGNRVHVSIPILRGSQCVGTHLGEACRLPPAISEPLPLCDDHFTSTGLRRYASWWKLPDDELAHLIAIERTRIGLQSLGADSQMHLDHWTSEMAEQERLLQHLRTPQGRREAREQADREAHGSVYFVQSGTAVKIGKSINVPQRLREINAPEIELLATEPGYTRREHELHQAHAPYRLNGEWFRLAPPLAIYINGLRTAQGLPPIPTNIDNATPTL</sequence>
<dbReference type="Proteomes" id="UP001431429">
    <property type="component" value="Unassembled WGS sequence"/>
</dbReference>
<dbReference type="RefSeq" id="WP_250920506.1">
    <property type="nucleotide sequence ID" value="NZ_JAMQAW010000023.1"/>
</dbReference>
<evidence type="ECO:0000313" key="1">
    <source>
        <dbReference type="EMBL" id="MCM2390177.1"/>
    </source>
</evidence>
<reference evidence="1" key="1">
    <citation type="submission" date="2022-06" db="EMBL/GenBank/DDBJ databases">
        <title>Genome public.</title>
        <authorList>
            <person name="Sun Q."/>
        </authorList>
    </citation>
    <scope>NUCLEOTIDE SEQUENCE</scope>
    <source>
        <strain evidence="1">CWNU-1</strain>
    </source>
</reference>
<dbReference type="Pfam" id="PF13455">
    <property type="entry name" value="MUG113"/>
    <property type="match status" value="1"/>
</dbReference>
<keyword evidence="2" id="KW-1185">Reference proteome</keyword>
<comment type="caution">
    <text evidence="1">The sequence shown here is derived from an EMBL/GenBank/DDBJ whole genome shotgun (WGS) entry which is preliminary data.</text>
</comment>
<proteinExistence type="predicted"/>